<keyword evidence="1" id="KW-1133">Transmembrane helix</keyword>
<organism evidence="2 3">
    <name type="scientific">Vibrio harveyi</name>
    <name type="common">Beneckea harveyi</name>
    <dbReference type="NCBI Taxonomy" id="669"/>
    <lineage>
        <taxon>Bacteria</taxon>
        <taxon>Pseudomonadati</taxon>
        <taxon>Pseudomonadota</taxon>
        <taxon>Gammaproteobacteria</taxon>
        <taxon>Vibrionales</taxon>
        <taxon>Vibrionaceae</taxon>
        <taxon>Vibrio</taxon>
    </lineage>
</organism>
<dbReference type="Proteomes" id="UP000008367">
    <property type="component" value="Unassembled WGS sequence"/>
</dbReference>
<proteinExistence type="predicted"/>
<keyword evidence="1" id="KW-0472">Membrane</keyword>
<evidence type="ECO:0000256" key="1">
    <source>
        <dbReference type="SAM" id="Phobius"/>
    </source>
</evidence>
<keyword evidence="1" id="KW-0812">Transmembrane</keyword>
<comment type="caution">
    <text evidence="2">The sequence shown here is derived from an EMBL/GenBank/DDBJ whole genome shotgun (WGS) entry which is preliminary data.</text>
</comment>
<sequence length="51" mass="5658">MITSTEPSDSSRKLRVEKQRMRSKQNKAVLLAFVSGSVFGAALVIAMYIQI</sequence>
<dbReference type="AlphaFoldDB" id="A0A454D3D8"/>
<evidence type="ECO:0000313" key="3">
    <source>
        <dbReference type="Proteomes" id="UP000008367"/>
    </source>
</evidence>
<gene>
    <name evidence="2" type="ORF">VCHENC02_1361</name>
</gene>
<evidence type="ECO:0000313" key="2">
    <source>
        <dbReference type="EMBL" id="EKM33154.1"/>
    </source>
</evidence>
<accession>A0A454D3D8</accession>
<feature type="transmembrane region" description="Helical" evidence="1">
    <location>
        <begin position="28"/>
        <end position="49"/>
    </location>
</feature>
<dbReference type="EMBL" id="AJSR01000416">
    <property type="protein sequence ID" value="EKM33154.1"/>
    <property type="molecule type" value="Genomic_DNA"/>
</dbReference>
<protein>
    <submittedName>
        <fullName evidence="2">Uncharacterized protein</fullName>
    </submittedName>
</protein>
<reference evidence="2 3" key="1">
    <citation type="submission" date="2012-10" db="EMBL/GenBank/DDBJ databases">
        <title>Genome sequence of Vibrio Cholerae HENC-02.</title>
        <authorList>
            <person name="Eppinger M."/>
            <person name="Hasan N.A."/>
            <person name="Sengamalay N."/>
            <person name="Hine E."/>
            <person name="Su Q."/>
            <person name="Daugherty S.C."/>
            <person name="Young S."/>
            <person name="Sadzewicz L."/>
            <person name="Tallon L."/>
            <person name="Cebula T.A."/>
            <person name="Ravel J."/>
            <person name="Colwell R.R."/>
        </authorList>
    </citation>
    <scope>NUCLEOTIDE SEQUENCE [LARGE SCALE GENOMIC DNA]</scope>
    <source>
        <strain evidence="2 3">HENC-02</strain>
    </source>
</reference>
<name>A0A454D3D8_VIBHA</name>